<dbReference type="OrthoDB" id="7829611at2"/>
<protein>
    <submittedName>
        <fullName evidence="1">Uncharacterized protein</fullName>
    </submittedName>
</protein>
<evidence type="ECO:0000313" key="2">
    <source>
        <dbReference type="Proteomes" id="UP000182944"/>
    </source>
</evidence>
<dbReference type="RefSeq" id="WP_139306010.1">
    <property type="nucleotide sequence ID" value="NZ_JRKP01000028.1"/>
</dbReference>
<accession>A0A1H2ZYW8</accession>
<proteinExistence type="predicted"/>
<evidence type="ECO:0000313" key="1">
    <source>
        <dbReference type="EMBL" id="SDX22586.1"/>
    </source>
</evidence>
<dbReference type="Proteomes" id="UP000182944">
    <property type="component" value="Unassembled WGS sequence"/>
</dbReference>
<organism evidence="1 2">
    <name type="scientific">Paracoccus sanguinis</name>
    <dbReference type="NCBI Taxonomy" id="1545044"/>
    <lineage>
        <taxon>Bacteria</taxon>
        <taxon>Pseudomonadati</taxon>
        <taxon>Pseudomonadota</taxon>
        <taxon>Alphaproteobacteria</taxon>
        <taxon>Rhodobacterales</taxon>
        <taxon>Paracoccaceae</taxon>
        <taxon>Paracoccus</taxon>
    </lineage>
</organism>
<keyword evidence="2" id="KW-1185">Reference proteome</keyword>
<dbReference type="AlphaFoldDB" id="A0A1H2ZYW8"/>
<name>A0A1H2ZYW8_9RHOB</name>
<sequence>MYKRLAAGHATKFIQERPDLSVITDWLNSPRRKAALCAFHESVPSKKPGRVIERVSKNVRPAFGGVHLAQWDKVMKAVFAVRMASACETDVLAMTGDEQKAFSERSVILADLLCIARTGQSNSHINIAANISHHAISRLMERGASTPETLNADVLQILQKARSLRNMLTSGFEHNLTKLQDGTTYDMLIPHGDGALVLRTLRVNAAAKSFFPDPMPVFSIRTYLERSMLGSRDLERMAGFRISRDATVSVEDSRHILAWLQGNAEETDPRRRLVISQEPGERSPQ</sequence>
<reference evidence="2" key="1">
    <citation type="submission" date="2016-10" db="EMBL/GenBank/DDBJ databases">
        <authorList>
            <person name="Varghese N."/>
            <person name="Submissions S."/>
        </authorList>
    </citation>
    <scope>NUCLEOTIDE SEQUENCE [LARGE SCALE GENOMIC DNA]</scope>
    <source>
        <strain evidence="2">DSM 29303</strain>
    </source>
</reference>
<gene>
    <name evidence="1" type="ORF">SAMN05444276_103288</name>
</gene>
<dbReference type="EMBL" id="FNNA01000003">
    <property type="protein sequence ID" value="SDX22586.1"/>
    <property type="molecule type" value="Genomic_DNA"/>
</dbReference>